<dbReference type="Proteomes" id="UP000570514">
    <property type="component" value="Unassembled WGS sequence"/>
</dbReference>
<dbReference type="InterPro" id="IPR027417">
    <property type="entry name" value="P-loop_NTPase"/>
</dbReference>
<dbReference type="RefSeq" id="WP_167082744.1">
    <property type="nucleotide sequence ID" value="NZ_BAAADC010000001.1"/>
</dbReference>
<keyword evidence="3" id="KW-0645">Protease</keyword>
<dbReference type="PROSITE" id="PS50005">
    <property type="entry name" value="TPR"/>
    <property type="match status" value="2"/>
</dbReference>
<dbReference type="SMART" id="SM00028">
    <property type="entry name" value="TPR"/>
    <property type="match status" value="5"/>
</dbReference>
<name>A0A846MZA0_9PROT</name>
<sequence>MTDQRGSLATALAHLERLLATNPAMAEVQAQEILKSVPGEPRALLLMAAAQRAQGRFEDAIKTLDHHALGRLDPVLVEYDRAISHARAGHTKEAISLLQRVVKLMPDHPMAWRLLGDQYTLQGDKVGADGAYMHHVNAAVRDRRIMEAAKALFENRVPAAEQILRGHLKAFPTDIAAIRMLAELAARVEHFDEAEKLLARALNLAPSFEAARSNLVTVLHRQNKSVEALRELEILLQRHPTHAGYRNQHAAILARLGETDQAITIYRGVLKDVPNQPKIWMSFGHTLKTAGKRSEAETAYREAVELEPHLGEAWWSLANLKTFRFSYGDIALMQKEAERSDLSIEDRLHLDFALGKAFEDSAEYETSFKYYDRGNTLRRSMLDYDADQVSQHKDLLIQTLTQDFFAGQGAGGSDAPDPIFIVGLPRAGSTLIEQILASHSQVEGTMELPDIFSMVGRLKDAAGKPFYPEVLAALNLEERKALGEEFLARTRIHRKLGKPFFIDKMPNNFLQIGFIAQILPNAKIIDARRHPMACGFSCFKQHFARGQGFSYSLTDIGRYYADYVELMAHFDKVLPGRILRVQYEEVVEDLEGNVRRLLAYCGLPFEEACLRFYQNDRIVRTASSEQVRMPIFQDGLDQWRHFEKWLEPLRKAVGTAT</sequence>
<evidence type="ECO:0000256" key="2">
    <source>
        <dbReference type="PROSITE-ProRule" id="PRU00339"/>
    </source>
</evidence>
<dbReference type="GO" id="GO:0006508">
    <property type="term" value="P:proteolysis"/>
    <property type="evidence" value="ECO:0007669"/>
    <property type="project" value="UniProtKB-KW"/>
</dbReference>
<dbReference type="InterPro" id="IPR019734">
    <property type="entry name" value="TPR_rpt"/>
</dbReference>
<dbReference type="InterPro" id="IPR011990">
    <property type="entry name" value="TPR-like_helical_dom_sf"/>
</dbReference>
<dbReference type="Pfam" id="PF13432">
    <property type="entry name" value="TPR_16"/>
    <property type="match status" value="1"/>
</dbReference>
<dbReference type="PANTHER" id="PTHR12788">
    <property type="entry name" value="PROTEIN-TYROSINE SULFOTRANSFERASE 2"/>
    <property type="match status" value="1"/>
</dbReference>
<keyword evidence="3" id="KW-0378">Hydrolase</keyword>
<dbReference type="GO" id="GO:0008233">
    <property type="term" value="F:peptidase activity"/>
    <property type="evidence" value="ECO:0007669"/>
    <property type="project" value="UniProtKB-KW"/>
</dbReference>
<dbReference type="Pfam" id="PF13429">
    <property type="entry name" value="TPR_15"/>
    <property type="match status" value="1"/>
</dbReference>
<organism evidence="3 4">
    <name type="scientific">Rhizomicrobium palustre</name>
    <dbReference type="NCBI Taxonomy" id="189966"/>
    <lineage>
        <taxon>Bacteria</taxon>
        <taxon>Pseudomonadati</taxon>
        <taxon>Pseudomonadota</taxon>
        <taxon>Alphaproteobacteria</taxon>
        <taxon>Micropepsales</taxon>
        <taxon>Micropepsaceae</taxon>
        <taxon>Rhizomicrobium</taxon>
    </lineage>
</organism>
<comment type="caution">
    <text evidence="3">The sequence shown here is derived from an EMBL/GenBank/DDBJ whole genome shotgun (WGS) entry which is preliminary data.</text>
</comment>
<evidence type="ECO:0000313" key="4">
    <source>
        <dbReference type="Proteomes" id="UP000570514"/>
    </source>
</evidence>
<evidence type="ECO:0000313" key="3">
    <source>
        <dbReference type="EMBL" id="NIK88579.1"/>
    </source>
</evidence>
<reference evidence="3 4" key="1">
    <citation type="submission" date="2020-03" db="EMBL/GenBank/DDBJ databases">
        <title>Genomic Encyclopedia of Type Strains, Phase IV (KMG-IV): sequencing the most valuable type-strain genomes for metagenomic binning, comparative biology and taxonomic classification.</title>
        <authorList>
            <person name="Goeker M."/>
        </authorList>
    </citation>
    <scope>NUCLEOTIDE SEQUENCE [LARGE SCALE GENOMIC DNA]</scope>
    <source>
        <strain evidence="3 4">DSM 19867</strain>
    </source>
</reference>
<dbReference type="AlphaFoldDB" id="A0A846MZA0"/>
<dbReference type="GO" id="GO:0008476">
    <property type="term" value="F:protein-tyrosine sulfotransferase activity"/>
    <property type="evidence" value="ECO:0007669"/>
    <property type="project" value="InterPro"/>
</dbReference>
<gene>
    <name evidence="3" type="ORF">FHS83_001897</name>
</gene>
<accession>A0A846MZA0</accession>
<dbReference type="SUPFAM" id="SSF48452">
    <property type="entry name" value="TPR-like"/>
    <property type="match status" value="2"/>
</dbReference>
<feature type="repeat" description="TPR" evidence="2">
    <location>
        <begin position="175"/>
        <end position="208"/>
    </location>
</feature>
<keyword evidence="1" id="KW-0808">Transferase</keyword>
<dbReference type="Pfam" id="PF13469">
    <property type="entry name" value="Sulfotransfer_3"/>
    <property type="match status" value="1"/>
</dbReference>
<evidence type="ECO:0000256" key="1">
    <source>
        <dbReference type="ARBA" id="ARBA00022679"/>
    </source>
</evidence>
<dbReference type="PANTHER" id="PTHR12788:SF10">
    <property type="entry name" value="PROTEIN-TYROSINE SULFOTRANSFERASE"/>
    <property type="match status" value="1"/>
</dbReference>
<keyword evidence="4" id="KW-1185">Reference proteome</keyword>
<protein>
    <submittedName>
        <fullName evidence="3">Putative Zn-dependent protease</fullName>
    </submittedName>
</protein>
<dbReference type="SUPFAM" id="SSF52540">
    <property type="entry name" value="P-loop containing nucleoside triphosphate hydrolases"/>
    <property type="match status" value="1"/>
</dbReference>
<dbReference type="Gene3D" id="1.25.40.10">
    <property type="entry name" value="Tetratricopeptide repeat domain"/>
    <property type="match status" value="2"/>
</dbReference>
<dbReference type="EMBL" id="JAASRM010000001">
    <property type="protein sequence ID" value="NIK88579.1"/>
    <property type="molecule type" value="Genomic_DNA"/>
</dbReference>
<keyword evidence="2" id="KW-0802">TPR repeat</keyword>
<dbReference type="InterPro" id="IPR026634">
    <property type="entry name" value="TPST-like"/>
</dbReference>
<dbReference type="Gene3D" id="3.40.50.300">
    <property type="entry name" value="P-loop containing nucleotide triphosphate hydrolases"/>
    <property type="match status" value="1"/>
</dbReference>
<feature type="repeat" description="TPR" evidence="2">
    <location>
        <begin position="277"/>
        <end position="310"/>
    </location>
</feature>
<proteinExistence type="predicted"/>